<keyword evidence="3" id="KW-1185">Reference proteome</keyword>
<dbReference type="InterPro" id="IPR050327">
    <property type="entry name" value="Proton-linked_MCT"/>
</dbReference>
<dbReference type="AlphaFoldDB" id="A0AA36BNV1"/>
<feature type="transmembrane region" description="Helical" evidence="1">
    <location>
        <begin position="58"/>
        <end position="80"/>
    </location>
</feature>
<dbReference type="Gene3D" id="1.20.1250.20">
    <property type="entry name" value="MFS general substrate transporter like domains"/>
    <property type="match status" value="1"/>
</dbReference>
<sequence>MKVVDVCRKQPEPPDGGWGWVVCLAAACNSFTVVFLTNPAGILLIGLRRTFQDPVSKLSLISGLLSGLSMLSAPIASILLNYLSHRTVLILSGLIAFTGAILGAFSTSLDMMIVTYGLITGVAIGMIYFTSHVITGLYFKKKRALALGITNCGGGDSRSIADKKDIVDESITENQKVEGKLPIMKRICSLSQTGPHYRNSWDRTNHESIQHFKLRLWNFIFCFPSYLWTGFRHHKLIYGRLLCWWSMRID</sequence>
<dbReference type="EMBL" id="OX597833">
    <property type="protein sequence ID" value="CAI9737217.1"/>
    <property type="molecule type" value="Genomic_DNA"/>
</dbReference>
<dbReference type="Proteomes" id="UP001162480">
    <property type="component" value="Chromosome 20"/>
</dbReference>
<evidence type="ECO:0000256" key="1">
    <source>
        <dbReference type="SAM" id="Phobius"/>
    </source>
</evidence>
<reference evidence="2" key="1">
    <citation type="submission" date="2023-08" db="EMBL/GenBank/DDBJ databases">
        <authorList>
            <person name="Alioto T."/>
            <person name="Alioto T."/>
            <person name="Gomez Garrido J."/>
        </authorList>
    </citation>
    <scope>NUCLEOTIDE SEQUENCE</scope>
</reference>
<keyword evidence="1" id="KW-0812">Transmembrane</keyword>
<keyword evidence="1" id="KW-1133">Transmembrane helix</keyword>
<dbReference type="GO" id="GO:0008028">
    <property type="term" value="F:monocarboxylic acid transmembrane transporter activity"/>
    <property type="evidence" value="ECO:0007669"/>
    <property type="project" value="TreeGrafter"/>
</dbReference>
<organism evidence="2 3">
    <name type="scientific">Octopus vulgaris</name>
    <name type="common">Common octopus</name>
    <dbReference type="NCBI Taxonomy" id="6645"/>
    <lineage>
        <taxon>Eukaryota</taxon>
        <taxon>Metazoa</taxon>
        <taxon>Spiralia</taxon>
        <taxon>Lophotrochozoa</taxon>
        <taxon>Mollusca</taxon>
        <taxon>Cephalopoda</taxon>
        <taxon>Coleoidea</taxon>
        <taxon>Octopodiformes</taxon>
        <taxon>Octopoda</taxon>
        <taxon>Incirrata</taxon>
        <taxon>Octopodidae</taxon>
        <taxon>Octopus</taxon>
    </lineage>
</organism>
<dbReference type="InterPro" id="IPR036259">
    <property type="entry name" value="MFS_trans_sf"/>
</dbReference>
<feature type="transmembrane region" description="Helical" evidence="1">
    <location>
        <begin position="18"/>
        <end position="46"/>
    </location>
</feature>
<name>A0AA36BNV1_OCTVU</name>
<evidence type="ECO:0000313" key="2">
    <source>
        <dbReference type="EMBL" id="CAI9737217.1"/>
    </source>
</evidence>
<accession>A0AA36BNV1</accession>
<proteinExistence type="predicted"/>
<feature type="transmembrane region" description="Helical" evidence="1">
    <location>
        <begin position="113"/>
        <end position="139"/>
    </location>
</feature>
<feature type="transmembrane region" description="Helical" evidence="1">
    <location>
        <begin position="87"/>
        <end position="107"/>
    </location>
</feature>
<keyword evidence="1" id="KW-0472">Membrane</keyword>
<gene>
    <name evidence="2" type="ORF">OCTVUL_1B030008</name>
</gene>
<dbReference type="SUPFAM" id="SSF103473">
    <property type="entry name" value="MFS general substrate transporter"/>
    <property type="match status" value="1"/>
</dbReference>
<dbReference type="PANTHER" id="PTHR11360:SF286">
    <property type="entry name" value="GH22266P"/>
    <property type="match status" value="1"/>
</dbReference>
<dbReference type="PANTHER" id="PTHR11360">
    <property type="entry name" value="MONOCARBOXYLATE TRANSPORTER"/>
    <property type="match status" value="1"/>
</dbReference>
<dbReference type="PROSITE" id="PS51257">
    <property type="entry name" value="PROKAR_LIPOPROTEIN"/>
    <property type="match status" value="1"/>
</dbReference>
<evidence type="ECO:0000313" key="3">
    <source>
        <dbReference type="Proteomes" id="UP001162480"/>
    </source>
</evidence>
<protein>
    <submittedName>
        <fullName evidence="2">Uncharacterized protein</fullName>
    </submittedName>
</protein>